<accession>A0A292Q0P6</accession>
<dbReference type="EMBL" id="LN890987">
    <property type="protein sequence ID" value="CUS12611.1"/>
    <property type="molecule type" value="Genomic_DNA"/>
</dbReference>
<proteinExistence type="predicted"/>
<name>A0A292Q0P6_9PEZI</name>
<dbReference type="AlphaFoldDB" id="A0A292Q0P6"/>
<dbReference type="Proteomes" id="UP001412239">
    <property type="component" value="Unassembled WGS sequence"/>
</dbReference>
<reference evidence="1" key="1">
    <citation type="submission" date="2015-10" db="EMBL/GenBank/DDBJ databases">
        <authorList>
            <person name="Regsiter A."/>
            <person name="william w."/>
        </authorList>
    </citation>
    <scope>NUCLEOTIDE SEQUENCE</scope>
    <source>
        <strain evidence="1">Montdore</strain>
    </source>
</reference>
<keyword evidence="2" id="KW-1185">Reference proteome</keyword>
<evidence type="ECO:0000313" key="1">
    <source>
        <dbReference type="EMBL" id="CUS12611.1"/>
    </source>
</evidence>
<organism evidence="1 2">
    <name type="scientific">Tuber aestivum</name>
    <name type="common">summer truffle</name>
    <dbReference type="NCBI Taxonomy" id="59557"/>
    <lineage>
        <taxon>Eukaryota</taxon>
        <taxon>Fungi</taxon>
        <taxon>Dikarya</taxon>
        <taxon>Ascomycota</taxon>
        <taxon>Pezizomycotina</taxon>
        <taxon>Pezizomycetes</taxon>
        <taxon>Pezizales</taxon>
        <taxon>Tuberaceae</taxon>
        <taxon>Tuber</taxon>
    </lineage>
</organism>
<sequence>MIIMTTIKIRNCTFAKAILRKKKPPETKLKLISDPPLRGTTPLRAFTNLHDPGVAGLPGEFQNAHAHGATSHASKIRPVVEEQVDEGHPPRAIPDSPEQRRLVQCCVAVLGIRRFGEGAFREEEEHEWHVVFPGGPAEGQDRALARLQGKGVEARS</sequence>
<evidence type="ECO:0000313" key="2">
    <source>
        <dbReference type="Proteomes" id="UP001412239"/>
    </source>
</evidence>
<gene>
    <name evidence="1" type="ORF">GSTUAT00003223001</name>
</gene>
<protein>
    <submittedName>
        <fullName evidence="1">Uncharacterized protein</fullName>
    </submittedName>
</protein>